<reference evidence="2" key="1">
    <citation type="submission" date="2022-11" db="EMBL/GenBank/DDBJ databases">
        <authorList>
            <person name="Kikuchi T."/>
        </authorList>
    </citation>
    <scope>NUCLEOTIDE SEQUENCE</scope>
    <source>
        <strain evidence="2">PS1010</strain>
    </source>
</reference>
<keyword evidence="3" id="KW-1185">Reference proteome</keyword>
<dbReference type="EMBL" id="CANHGI010000004">
    <property type="protein sequence ID" value="CAI5446999.1"/>
    <property type="molecule type" value="Genomic_DNA"/>
</dbReference>
<evidence type="ECO:0000313" key="3">
    <source>
        <dbReference type="Proteomes" id="UP001152747"/>
    </source>
</evidence>
<comment type="caution">
    <text evidence="2">The sequence shown here is derived from an EMBL/GenBank/DDBJ whole genome shotgun (WGS) entry which is preliminary data.</text>
</comment>
<feature type="signal peptide" evidence="1">
    <location>
        <begin position="1"/>
        <end position="19"/>
    </location>
</feature>
<dbReference type="Proteomes" id="UP001152747">
    <property type="component" value="Unassembled WGS sequence"/>
</dbReference>
<evidence type="ECO:0000313" key="2">
    <source>
        <dbReference type="EMBL" id="CAI5446999.1"/>
    </source>
</evidence>
<protein>
    <recommendedName>
        <fullName evidence="4">SXP/RAL-2 family protein Ani s 5-like cation-binding domain-containing protein</fullName>
    </recommendedName>
</protein>
<dbReference type="AlphaFoldDB" id="A0A9P1IKA1"/>
<organism evidence="2 3">
    <name type="scientific">Caenorhabditis angaria</name>
    <dbReference type="NCBI Taxonomy" id="860376"/>
    <lineage>
        <taxon>Eukaryota</taxon>
        <taxon>Metazoa</taxon>
        <taxon>Ecdysozoa</taxon>
        <taxon>Nematoda</taxon>
        <taxon>Chromadorea</taxon>
        <taxon>Rhabditida</taxon>
        <taxon>Rhabditina</taxon>
        <taxon>Rhabditomorpha</taxon>
        <taxon>Rhabditoidea</taxon>
        <taxon>Rhabditidae</taxon>
        <taxon>Peloderinae</taxon>
        <taxon>Caenorhabditis</taxon>
    </lineage>
</organism>
<feature type="chain" id="PRO_5040182518" description="SXP/RAL-2 family protein Ani s 5-like cation-binding domain-containing protein" evidence="1">
    <location>
        <begin position="20"/>
        <end position="97"/>
    </location>
</feature>
<sequence>MARFSILFFLIISFEVLESREVSKVESKIGDIVASSIKLIPAVKPVIETFPSLEKVVDKVVAKGTPEALSAGQKWRNFVLSLMFRRAPFFELFKRVL</sequence>
<evidence type="ECO:0008006" key="4">
    <source>
        <dbReference type="Google" id="ProtNLM"/>
    </source>
</evidence>
<evidence type="ECO:0000256" key="1">
    <source>
        <dbReference type="SAM" id="SignalP"/>
    </source>
</evidence>
<name>A0A9P1IKA1_9PELO</name>
<gene>
    <name evidence="2" type="ORF">CAMP_LOCUS9636</name>
</gene>
<proteinExistence type="predicted"/>
<keyword evidence="1" id="KW-0732">Signal</keyword>
<accession>A0A9P1IKA1</accession>